<name>A0A388JSA5_CHABU</name>
<accession>A0A388JSA5</accession>
<gene>
    <name evidence="1" type="ORF">CBR_g8623</name>
</gene>
<comment type="caution">
    <text evidence="1">The sequence shown here is derived from an EMBL/GenBank/DDBJ whole genome shotgun (WGS) entry which is preliminary data.</text>
</comment>
<dbReference type="Gramene" id="GBG60602">
    <property type="protein sequence ID" value="GBG60602"/>
    <property type="gene ID" value="CBR_g8623"/>
</dbReference>
<proteinExistence type="predicted"/>
<dbReference type="EMBL" id="BFEA01000012">
    <property type="protein sequence ID" value="GBG60602.1"/>
    <property type="molecule type" value="Genomic_DNA"/>
</dbReference>
<dbReference type="AlphaFoldDB" id="A0A388JSA5"/>
<organism evidence="1 2">
    <name type="scientific">Chara braunii</name>
    <name type="common">Braun's stonewort</name>
    <dbReference type="NCBI Taxonomy" id="69332"/>
    <lineage>
        <taxon>Eukaryota</taxon>
        <taxon>Viridiplantae</taxon>
        <taxon>Streptophyta</taxon>
        <taxon>Charophyceae</taxon>
        <taxon>Charales</taxon>
        <taxon>Characeae</taxon>
        <taxon>Chara</taxon>
    </lineage>
</organism>
<dbReference type="Proteomes" id="UP000265515">
    <property type="component" value="Unassembled WGS sequence"/>
</dbReference>
<evidence type="ECO:0000313" key="2">
    <source>
        <dbReference type="Proteomes" id="UP000265515"/>
    </source>
</evidence>
<evidence type="ECO:0000313" key="1">
    <source>
        <dbReference type="EMBL" id="GBG60602.1"/>
    </source>
</evidence>
<sequence>MPVVLRVYEYYDSDDSLREQERIGQCQAPLLRQAGVVVVSPHAGVWGCPSPDRFRWELRCPYPEAAADLREDLDAQTEAAPAFGVACFVGVPVVGAEAAFCAGFAGHPAAVAIAGEDVAGVAPVDIARVAAAVDITGEAVVDFSAGFAAGASPGLAAVAVAGHVAAAASLSFGLGDAGESVAVVVAIPQAAGIAAGVAASAHGVALTVGVISPDVGAEHVAFVDLELGSIEAPVVAAPVPAVSAAVVAARRVGGVFAVELLLPQHHLYCV</sequence>
<keyword evidence="2" id="KW-1185">Reference proteome</keyword>
<reference evidence="1 2" key="1">
    <citation type="journal article" date="2018" name="Cell">
        <title>The Chara Genome: Secondary Complexity and Implications for Plant Terrestrialization.</title>
        <authorList>
            <person name="Nishiyama T."/>
            <person name="Sakayama H."/>
            <person name="Vries J.D."/>
            <person name="Buschmann H."/>
            <person name="Saint-Marcoux D."/>
            <person name="Ullrich K.K."/>
            <person name="Haas F.B."/>
            <person name="Vanderstraeten L."/>
            <person name="Becker D."/>
            <person name="Lang D."/>
            <person name="Vosolsobe S."/>
            <person name="Rombauts S."/>
            <person name="Wilhelmsson P.K.I."/>
            <person name="Janitza P."/>
            <person name="Kern R."/>
            <person name="Heyl A."/>
            <person name="Rumpler F."/>
            <person name="Villalobos L.I.A.C."/>
            <person name="Clay J.M."/>
            <person name="Skokan R."/>
            <person name="Toyoda A."/>
            <person name="Suzuki Y."/>
            <person name="Kagoshima H."/>
            <person name="Schijlen E."/>
            <person name="Tajeshwar N."/>
            <person name="Catarino B."/>
            <person name="Hetherington A.J."/>
            <person name="Saltykova A."/>
            <person name="Bonnot C."/>
            <person name="Breuninger H."/>
            <person name="Symeonidi A."/>
            <person name="Radhakrishnan G.V."/>
            <person name="Van Nieuwerburgh F."/>
            <person name="Deforce D."/>
            <person name="Chang C."/>
            <person name="Karol K.G."/>
            <person name="Hedrich R."/>
            <person name="Ulvskov P."/>
            <person name="Glockner G."/>
            <person name="Delwiche C.F."/>
            <person name="Petrasek J."/>
            <person name="Van de Peer Y."/>
            <person name="Friml J."/>
            <person name="Beilby M."/>
            <person name="Dolan L."/>
            <person name="Kohara Y."/>
            <person name="Sugano S."/>
            <person name="Fujiyama A."/>
            <person name="Delaux P.-M."/>
            <person name="Quint M."/>
            <person name="TheiBen G."/>
            <person name="Hagemann M."/>
            <person name="Harholt J."/>
            <person name="Dunand C."/>
            <person name="Zachgo S."/>
            <person name="Langdale J."/>
            <person name="Maumus F."/>
            <person name="Straeten D.V.D."/>
            <person name="Gould S.B."/>
            <person name="Rensing S.A."/>
        </authorList>
    </citation>
    <scope>NUCLEOTIDE SEQUENCE [LARGE SCALE GENOMIC DNA]</scope>
    <source>
        <strain evidence="1 2">S276</strain>
    </source>
</reference>
<protein>
    <submittedName>
        <fullName evidence="1">Uncharacterized protein</fullName>
    </submittedName>
</protein>